<feature type="transmembrane region" description="Helical" evidence="10">
    <location>
        <begin position="282"/>
        <end position="299"/>
    </location>
</feature>
<evidence type="ECO:0000256" key="8">
    <source>
        <dbReference type="ARBA" id="ARBA00023136"/>
    </source>
</evidence>
<protein>
    <recommendedName>
        <fullName evidence="13">Golgi SNAP receptor complex member 1</fullName>
    </recommendedName>
</protein>
<feature type="region of interest" description="Disordered" evidence="9">
    <location>
        <begin position="1"/>
        <end position="36"/>
    </location>
</feature>
<organism evidence="11 12">
    <name type="scientific">Ogataea philodendri</name>
    <dbReference type="NCBI Taxonomy" id="1378263"/>
    <lineage>
        <taxon>Eukaryota</taxon>
        <taxon>Fungi</taxon>
        <taxon>Dikarya</taxon>
        <taxon>Ascomycota</taxon>
        <taxon>Saccharomycotina</taxon>
        <taxon>Pichiomycetes</taxon>
        <taxon>Pichiales</taxon>
        <taxon>Pichiaceae</taxon>
        <taxon>Ogataea</taxon>
    </lineage>
</organism>
<evidence type="ECO:0000256" key="7">
    <source>
        <dbReference type="ARBA" id="ARBA00023034"/>
    </source>
</evidence>
<dbReference type="PANTHER" id="PTHR21094:SF2">
    <property type="entry name" value="GOLGI SNAP RECEPTOR COMPLEX MEMBER 1"/>
    <property type="match status" value="1"/>
</dbReference>
<keyword evidence="12" id="KW-1185">Reference proteome</keyword>
<dbReference type="AlphaFoldDB" id="A0A9P8P677"/>
<evidence type="ECO:0000256" key="3">
    <source>
        <dbReference type="ARBA" id="ARBA00022448"/>
    </source>
</evidence>
<evidence type="ECO:0000313" key="11">
    <source>
        <dbReference type="EMBL" id="KAH3665694.1"/>
    </source>
</evidence>
<dbReference type="GO" id="GO:0048219">
    <property type="term" value="P:inter-Golgi cisterna vesicle-mediated transport"/>
    <property type="evidence" value="ECO:0007669"/>
    <property type="project" value="TreeGrafter"/>
</dbReference>
<dbReference type="InterPro" id="IPR023601">
    <property type="entry name" value="Golgi_SNAP_su1"/>
</dbReference>
<evidence type="ECO:0000256" key="9">
    <source>
        <dbReference type="SAM" id="MobiDB-lite"/>
    </source>
</evidence>
<reference evidence="11" key="2">
    <citation type="submission" date="2021-01" db="EMBL/GenBank/DDBJ databases">
        <authorList>
            <person name="Schikora-Tamarit M.A."/>
        </authorList>
    </citation>
    <scope>NUCLEOTIDE SEQUENCE</scope>
    <source>
        <strain evidence="11">CBS6075</strain>
    </source>
</reference>
<keyword evidence="7" id="KW-0333">Golgi apparatus</keyword>
<dbReference type="GO" id="GO:0005797">
    <property type="term" value="C:Golgi medial cisterna"/>
    <property type="evidence" value="ECO:0007669"/>
    <property type="project" value="TreeGrafter"/>
</dbReference>
<evidence type="ECO:0000313" key="12">
    <source>
        <dbReference type="Proteomes" id="UP000769157"/>
    </source>
</evidence>
<dbReference type="GO" id="GO:0015031">
    <property type="term" value="P:protein transport"/>
    <property type="evidence" value="ECO:0007669"/>
    <property type="project" value="UniProtKB-KW"/>
</dbReference>
<evidence type="ECO:0000256" key="10">
    <source>
        <dbReference type="SAM" id="Phobius"/>
    </source>
</evidence>
<comment type="similarity">
    <text evidence="2">Belongs to the GOSR1 family.</text>
</comment>
<keyword evidence="8 10" id="KW-0472">Membrane</keyword>
<dbReference type="OrthoDB" id="422156at2759"/>
<keyword evidence="5" id="KW-0653">Protein transport</keyword>
<dbReference type="Pfam" id="PF12352">
    <property type="entry name" value="V-SNARE_C"/>
    <property type="match status" value="1"/>
</dbReference>
<name>A0A9P8P677_9ASCO</name>
<evidence type="ECO:0008006" key="13">
    <source>
        <dbReference type="Google" id="ProtNLM"/>
    </source>
</evidence>
<keyword evidence="3" id="KW-0813">Transport</keyword>
<dbReference type="GO" id="GO:0006888">
    <property type="term" value="P:endoplasmic reticulum to Golgi vesicle-mediated transport"/>
    <property type="evidence" value="ECO:0007669"/>
    <property type="project" value="InterPro"/>
</dbReference>
<dbReference type="GO" id="GO:0031201">
    <property type="term" value="C:SNARE complex"/>
    <property type="evidence" value="ECO:0007669"/>
    <property type="project" value="TreeGrafter"/>
</dbReference>
<dbReference type="GO" id="GO:0006906">
    <property type="term" value="P:vesicle fusion"/>
    <property type="evidence" value="ECO:0007669"/>
    <property type="project" value="TreeGrafter"/>
</dbReference>
<dbReference type="GO" id="GO:0005801">
    <property type="term" value="C:cis-Golgi network"/>
    <property type="evidence" value="ECO:0007669"/>
    <property type="project" value="InterPro"/>
</dbReference>
<accession>A0A9P8P677</accession>
<reference evidence="11" key="1">
    <citation type="journal article" date="2021" name="Open Biol.">
        <title>Shared evolutionary footprints suggest mitochondrial oxidative damage underlies multiple complex I losses in fungi.</title>
        <authorList>
            <person name="Schikora-Tamarit M.A."/>
            <person name="Marcet-Houben M."/>
            <person name="Nosek J."/>
            <person name="Gabaldon T."/>
        </authorList>
    </citation>
    <scope>NUCLEOTIDE SEQUENCE</scope>
    <source>
        <strain evidence="11">CBS6075</strain>
    </source>
</reference>
<evidence type="ECO:0000256" key="6">
    <source>
        <dbReference type="ARBA" id="ARBA00022989"/>
    </source>
</evidence>
<dbReference type="Proteomes" id="UP000769157">
    <property type="component" value="Unassembled WGS sequence"/>
</dbReference>
<proteinExistence type="inferred from homology"/>
<gene>
    <name evidence="11" type="ORF">OGAPHI_003882</name>
</gene>
<dbReference type="GO" id="GO:0000139">
    <property type="term" value="C:Golgi membrane"/>
    <property type="evidence" value="ECO:0007669"/>
    <property type="project" value="UniProtKB-SubCell"/>
</dbReference>
<evidence type="ECO:0000256" key="1">
    <source>
        <dbReference type="ARBA" id="ARBA00004409"/>
    </source>
</evidence>
<keyword evidence="6 10" id="KW-1133">Transmembrane helix</keyword>
<evidence type="ECO:0000256" key="2">
    <source>
        <dbReference type="ARBA" id="ARBA00008473"/>
    </source>
</evidence>
<comment type="subcellular location">
    <subcellularLocation>
        <location evidence="1">Golgi apparatus membrane</location>
        <topology evidence="1">Single-pass type IV membrane protein</topology>
    </subcellularLocation>
</comment>
<keyword evidence="4 10" id="KW-0812">Transmembrane</keyword>
<dbReference type="EMBL" id="JAEUBE010000295">
    <property type="protein sequence ID" value="KAH3665694.1"/>
    <property type="molecule type" value="Genomic_DNA"/>
</dbReference>
<dbReference type="GeneID" id="70235847"/>
<dbReference type="RefSeq" id="XP_046060898.1">
    <property type="nucleotide sequence ID" value="XM_046204900.1"/>
</dbReference>
<comment type="caution">
    <text evidence="11">The sequence shown here is derived from an EMBL/GenBank/DDBJ whole genome shotgun (WGS) entry which is preliminary data.</text>
</comment>
<evidence type="ECO:0000256" key="4">
    <source>
        <dbReference type="ARBA" id="ARBA00022692"/>
    </source>
</evidence>
<dbReference type="PANTHER" id="PTHR21094">
    <property type="entry name" value="GOS-28 SNARE- RELATED"/>
    <property type="match status" value="1"/>
</dbReference>
<evidence type="ECO:0000256" key="5">
    <source>
        <dbReference type="ARBA" id="ARBA00022927"/>
    </source>
</evidence>
<sequence length="300" mass="32950">MCEYRRSMVSDGGPPDPGASVLHGASVSDGGASGTGEGPRAEFAGVLVEFLFTGANLKLHPKWSIACYFFAHLSMASSFNQTRTQIVGVENQLSGLLAAYSAFASSPGPEPSPEEAQTENKISTVFSSLSALVKELNRVVDSQSLSNTISASKMQQLARHKENLNQYSIDFNRIKSTIKQERDKINLLSFVRTDIEDHERRVDSSGASGNEDGYMLNERLRLNQQHSAMDTLLGQVFETRDEILRQRNVLSSVGNRLQRSLGTMPGLNVLLSKINTRRKRDSLIIAGVIVTCIVLLWFLA</sequence>
<dbReference type="GO" id="GO:0005484">
    <property type="term" value="F:SNAP receptor activity"/>
    <property type="evidence" value="ECO:0007669"/>
    <property type="project" value="TreeGrafter"/>
</dbReference>